<gene>
    <name evidence="2" type="ORF">E2C01_019427</name>
</gene>
<keyword evidence="3" id="KW-1185">Reference proteome</keyword>
<evidence type="ECO:0000256" key="1">
    <source>
        <dbReference type="SAM" id="MobiDB-lite"/>
    </source>
</evidence>
<proteinExistence type="predicted"/>
<dbReference type="EMBL" id="VSRR010001581">
    <property type="protein sequence ID" value="MPC26291.1"/>
    <property type="molecule type" value="Genomic_DNA"/>
</dbReference>
<organism evidence="2 3">
    <name type="scientific">Portunus trituberculatus</name>
    <name type="common">Swimming crab</name>
    <name type="synonym">Neptunus trituberculatus</name>
    <dbReference type="NCBI Taxonomy" id="210409"/>
    <lineage>
        <taxon>Eukaryota</taxon>
        <taxon>Metazoa</taxon>
        <taxon>Ecdysozoa</taxon>
        <taxon>Arthropoda</taxon>
        <taxon>Crustacea</taxon>
        <taxon>Multicrustacea</taxon>
        <taxon>Malacostraca</taxon>
        <taxon>Eumalacostraca</taxon>
        <taxon>Eucarida</taxon>
        <taxon>Decapoda</taxon>
        <taxon>Pleocyemata</taxon>
        <taxon>Brachyura</taxon>
        <taxon>Eubrachyura</taxon>
        <taxon>Portunoidea</taxon>
        <taxon>Portunidae</taxon>
        <taxon>Portuninae</taxon>
        <taxon>Portunus</taxon>
    </lineage>
</organism>
<evidence type="ECO:0000313" key="3">
    <source>
        <dbReference type="Proteomes" id="UP000324222"/>
    </source>
</evidence>
<feature type="region of interest" description="Disordered" evidence="1">
    <location>
        <begin position="1"/>
        <end position="80"/>
    </location>
</feature>
<accession>A0A5B7DX63</accession>
<protein>
    <submittedName>
        <fullName evidence="2">Uncharacterized protein</fullName>
    </submittedName>
</protein>
<dbReference type="AlphaFoldDB" id="A0A5B7DX63"/>
<reference evidence="2 3" key="1">
    <citation type="submission" date="2019-05" db="EMBL/GenBank/DDBJ databases">
        <title>Another draft genome of Portunus trituberculatus and its Hox gene families provides insights of decapod evolution.</title>
        <authorList>
            <person name="Jeong J.-H."/>
            <person name="Song I."/>
            <person name="Kim S."/>
            <person name="Choi T."/>
            <person name="Kim D."/>
            <person name="Ryu S."/>
            <person name="Kim W."/>
        </authorList>
    </citation>
    <scope>NUCLEOTIDE SEQUENCE [LARGE SCALE GENOMIC DNA]</scope>
    <source>
        <tissue evidence="2">Muscle</tissue>
    </source>
</reference>
<name>A0A5B7DX63_PORTR</name>
<dbReference type="Proteomes" id="UP000324222">
    <property type="component" value="Unassembled WGS sequence"/>
</dbReference>
<comment type="caution">
    <text evidence="2">The sequence shown here is derived from an EMBL/GenBank/DDBJ whole genome shotgun (WGS) entry which is preliminary data.</text>
</comment>
<evidence type="ECO:0000313" key="2">
    <source>
        <dbReference type="EMBL" id="MPC26291.1"/>
    </source>
</evidence>
<sequence>MTQSWDKRCTRSFPPPPYQGPHPQLSRFLHPPTRGERGCRGHVSPHGRPPSTAAFPITPRHVGRARPIPLTTPRHTPATL</sequence>